<reference evidence="1 2" key="1">
    <citation type="journal article" date="2011" name="J. Bacteriol.">
        <title>Complete genome sequence of Mycoplasma haemofelis, a hemotropic mycoplasma.</title>
        <authorList>
            <person name="Barker E.N."/>
            <person name="Helps C.R."/>
            <person name="Peters I.R."/>
            <person name="Darby A.C."/>
            <person name="Radford A.D."/>
            <person name="Tasker S."/>
        </authorList>
    </citation>
    <scope>NUCLEOTIDE SEQUENCE [LARGE SCALE GENOMIC DNA]</scope>
    <source>
        <strain evidence="1 2">Langford 1</strain>
    </source>
</reference>
<dbReference type="AlphaFoldDB" id="E8ZKC8"/>
<dbReference type="SUPFAM" id="SSF53271">
    <property type="entry name" value="PRTase-like"/>
    <property type="match status" value="1"/>
</dbReference>
<name>E8ZKC8_MYCHL</name>
<proteinExistence type="predicted"/>
<keyword evidence="1" id="KW-0328">Glycosyltransferase</keyword>
<dbReference type="EMBL" id="FR773153">
    <property type="protein sequence ID" value="CBY92094.1"/>
    <property type="molecule type" value="Genomic_DNA"/>
</dbReference>
<dbReference type="KEGG" id="mha:HF1_00860"/>
<dbReference type="Gene3D" id="3.40.50.2020">
    <property type="match status" value="1"/>
</dbReference>
<dbReference type="EC" id="2.4.2.8" evidence="1"/>
<dbReference type="GO" id="GO:0016757">
    <property type="term" value="F:glycosyltransferase activity"/>
    <property type="evidence" value="ECO:0007669"/>
    <property type="project" value="UniProtKB-KW"/>
</dbReference>
<keyword evidence="2" id="KW-1185">Reference proteome</keyword>
<evidence type="ECO:0000313" key="1">
    <source>
        <dbReference type="EMBL" id="CBY92094.1"/>
    </source>
</evidence>
<gene>
    <name evidence="1" type="primary">hpt</name>
    <name evidence="1" type="ordered locus">HF1_00860</name>
</gene>
<organism evidence="1 2">
    <name type="scientific">Mycoplasma haemofelis (strain Langford 1)</name>
    <name type="common">Haemobartonella felis</name>
    <dbReference type="NCBI Taxonomy" id="941640"/>
    <lineage>
        <taxon>Bacteria</taxon>
        <taxon>Bacillati</taxon>
        <taxon>Mycoplasmatota</taxon>
        <taxon>Mollicutes</taxon>
        <taxon>Mycoplasmataceae</taxon>
        <taxon>Mycoplasma</taxon>
    </lineage>
</organism>
<accession>E8ZKC8</accession>
<dbReference type="OrthoDB" id="9802824at2"/>
<dbReference type="InterPro" id="IPR029057">
    <property type="entry name" value="PRTase-like"/>
</dbReference>
<evidence type="ECO:0000313" key="2">
    <source>
        <dbReference type="Proteomes" id="UP000008637"/>
    </source>
</evidence>
<keyword evidence="1" id="KW-0808">Transferase</keyword>
<protein>
    <submittedName>
        <fullName evidence="1">Hypoxanthine phosphoribosyltransferase (Fusion)</fullName>
        <ecNumber evidence="1">2.4.2.8</ecNumber>
    </submittedName>
</protein>
<dbReference type="HOGENOM" id="CLU_569625_0_0_14"/>
<dbReference type="Proteomes" id="UP000008637">
    <property type="component" value="Chromosome"/>
</dbReference>
<sequence length="475" mass="54781">MSCSCEKPSVSNVHLDLGYWFQVYSAYFRYFLIKGRIGEDTFESFIKKFESLGLKFGCEASLDFKSLNRELDSELSPEERDLLSQINEVEATEAAEKLAIKDICDYQVRDFYDHLNNFKKLAFDFRYLSENSDSSNPLGIQFSIYFKDLQLLVDKFQSNRRFVESFNFETDINGSDSFEILNFLTRELDLFPVQFQSYSSCNWFFLAIRELARFAREVAGFVQLHGFSLSLGDMDEYLLSNVIEACDRVEKNSENVSCSLESFKIMMIDISNLFSNLNKVCLNIKPDEEFWKPCESNEHLDFLYLKIFSPHLLEENLNYIFLNEPEIRNIVNKLSSKINEGCAHHGDPVCLIFEQRESIPFIGQLLPYLDFPCTLVPLEDLSKESVERCEGVLDGRKAIFLGTLLREASYIDKIKESIMKEDLKIGFLFVFDSLASTPIDIDFLGECIPDEDWVGFGLGSKHKCCNLNAIGVLRE</sequence>